<sequence>MKFPSINKVSPLELVLFVVFILYLIFPIPTPAILVPYVNTNISLGAIVILTLYMFLYTTPILGVLSIFVAYELLRRSSNGLVRTKVPMVRHTPSQPKKDQDMKNLNPPKETTLEETIIQQMAPIGKNSVVEKYVETSFKPVHDKISGASMV</sequence>
<dbReference type="EMBL" id="MN739454">
    <property type="protein sequence ID" value="QHT05445.1"/>
    <property type="molecule type" value="Genomic_DNA"/>
</dbReference>
<reference evidence="2" key="1">
    <citation type="journal article" date="2020" name="Nature">
        <title>Giant virus diversity and host interactions through global metagenomics.</title>
        <authorList>
            <person name="Schulz F."/>
            <person name="Roux S."/>
            <person name="Paez-Espino D."/>
            <person name="Jungbluth S."/>
            <person name="Walsh D.A."/>
            <person name="Denef V.J."/>
            <person name="McMahon K.D."/>
            <person name="Konstantinidis K.T."/>
            <person name="Eloe-Fadrosh E.A."/>
            <person name="Kyrpides N.C."/>
            <person name="Woyke T."/>
        </authorList>
    </citation>
    <scope>NUCLEOTIDE SEQUENCE</scope>
    <source>
        <strain evidence="2">GVMAG-M-3300021375-17</strain>
    </source>
</reference>
<evidence type="ECO:0000313" key="2">
    <source>
        <dbReference type="EMBL" id="QHT05445.1"/>
    </source>
</evidence>
<proteinExistence type="predicted"/>
<accession>A0A6C0CPS1</accession>
<keyword evidence="1" id="KW-1133">Transmembrane helix</keyword>
<organism evidence="2">
    <name type="scientific">viral metagenome</name>
    <dbReference type="NCBI Taxonomy" id="1070528"/>
    <lineage>
        <taxon>unclassified sequences</taxon>
        <taxon>metagenomes</taxon>
        <taxon>organismal metagenomes</taxon>
    </lineage>
</organism>
<keyword evidence="1" id="KW-0812">Transmembrane</keyword>
<keyword evidence="1" id="KW-0472">Membrane</keyword>
<dbReference type="AlphaFoldDB" id="A0A6C0CPS1"/>
<evidence type="ECO:0000256" key="1">
    <source>
        <dbReference type="SAM" id="Phobius"/>
    </source>
</evidence>
<feature type="transmembrane region" description="Helical" evidence="1">
    <location>
        <begin position="12"/>
        <end position="38"/>
    </location>
</feature>
<feature type="transmembrane region" description="Helical" evidence="1">
    <location>
        <begin position="44"/>
        <end position="71"/>
    </location>
</feature>
<protein>
    <submittedName>
        <fullName evidence="2">Uncharacterized protein</fullName>
    </submittedName>
</protein>
<name>A0A6C0CPS1_9ZZZZ</name>